<dbReference type="Proteomes" id="UP000635387">
    <property type="component" value="Unassembled WGS sequence"/>
</dbReference>
<gene>
    <name evidence="1" type="ORF">GCM10017790_43700</name>
</gene>
<dbReference type="PANTHER" id="PTHR32011">
    <property type="entry name" value="OS08G0472400 PROTEIN"/>
    <property type="match status" value="1"/>
</dbReference>
<evidence type="ECO:0000313" key="2">
    <source>
        <dbReference type="Proteomes" id="UP000635387"/>
    </source>
</evidence>
<protein>
    <recommendedName>
        <fullName evidence="3">Knr4/Smi1-like domain-containing protein</fullName>
    </recommendedName>
</protein>
<accession>A0ABQ3LVD4</accession>
<dbReference type="EMBL" id="BNAY01000005">
    <property type="protein sequence ID" value="GHH22206.1"/>
    <property type="molecule type" value="Genomic_DNA"/>
</dbReference>
<proteinExistence type="predicted"/>
<evidence type="ECO:0000313" key="1">
    <source>
        <dbReference type="EMBL" id="GHH22206.1"/>
    </source>
</evidence>
<name>A0ABQ3LVD4_9PSEU</name>
<organism evidence="1 2">
    <name type="scientific">Amycolatopsis oliviviridis</name>
    <dbReference type="NCBI Taxonomy" id="1471590"/>
    <lineage>
        <taxon>Bacteria</taxon>
        <taxon>Bacillati</taxon>
        <taxon>Actinomycetota</taxon>
        <taxon>Actinomycetes</taxon>
        <taxon>Pseudonocardiales</taxon>
        <taxon>Pseudonocardiaceae</taxon>
        <taxon>Amycolatopsis</taxon>
    </lineage>
</organism>
<sequence>MRGAQFTLEHMSTVEHAFTIEEAHDLQASLAEPVRPGLSEAELDDVEARFGFRFAADHRTFLSAGVPIGDRWPDWRCGNPDQLRKRLDWPVDGVLYDVEHNNFWLPDWGMRPIDLADALSRARSHLARVPQLVPVCGHRYLPGIAGSTGYPVFSVYQTDIVYYGYDLRGYLRHDFGDEPLGPPPAGGPRPVEFWSRFVE</sequence>
<keyword evidence="2" id="KW-1185">Reference proteome</keyword>
<comment type="caution">
    <text evidence="1">The sequence shown here is derived from an EMBL/GenBank/DDBJ whole genome shotgun (WGS) entry which is preliminary data.</text>
</comment>
<dbReference type="PANTHER" id="PTHR32011:SF2">
    <property type="entry name" value="OS08G0472400 PROTEIN"/>
    <property type="match status" value="1"/>
</dbReference>
<reference evidence="2" key="1">
    <citation type="journal article" date="2019" name="Int. J. Syst. Evol. Microbiol.">
        <title>The Global Catalogue of Microorganisms (GCM) 10K type strain sequencing project: providing services to taxonomists for standard genome sequencing and annotation.</title>
        <authorList>
            <consortium name="The Broad Institute Genomics Platform"/>
            <consortium name="The Broad Institute Genome Sequencing Center for Infectious Disease"/>
            <person name="Wu L."/>
            <person name="Ma J."/>
        </authorList>
    </citation>
    <scope>NUCLEOTIDE SEQUENCE [LARGE SCALE GENOMIC DNA]</scope>
    <source>
        <strain evidence="2">CGMCC 4.7683</strain>
    </source>
</reference>
<evidence type="ECO:0008006" key="3">
    <source>
        <dbReference type="Google" id="ProtNLM"/>
    </source>
</evidence>